<dbReference type="RefSeq" id="XP_024701801.1">
    <property type="nucleotide sequence ID" value="XM_024849557.1"/>
</dbReference>
<feature type="signal peptide" evidence="2">
    <location>
        <begin position="1"/>
        <end position="26"/>
    </location>
</feature>
<sequence length="329" mass="35788">MRSVIAVSPVTALLATLFLLLRVASAAPVTTELVPIAAPDDNDLAARSPIELVPIEAPEGNELAARAPTAKPVISVKFFNDQIKEKKITKDKACLFYYRLNAAAGETTARQWYKDHAPKSGGFLGIGKKVKDPVTYNDVNNKMYTYRMDLPKNVPKPTTMNSDKTAPKEIKSDWLGGGLISQALAESCEGDVYFFTSEGEQWWDEYPYSSKDTNFWWDFEWPALLKNSKVKNVYLIDPATATEIPSTPLYKKGTTPDHVPDKNRPFGTGWEYDTGKTQAAPAPQPTTTTKAGAQPTKTNAASQPTKTKGSTTGGGKPGKPGKGKGGKKI</sequence>
<feature type="compositionally biased region" description="Low complexity" evidence="1">
    <location>
        <begin position="275"/>
        <end position="310"/>
    </location>
</feature>
<dbReference type="VEuPathDB" id="FungiDB:P170DRAFT_438266"/>
<organism evidence="3 4">
    <name type="scientific">Aspergillus steynii IBT 23096</name>
    <dbReference type="NCBI Taxonomy" id="1392250"/>
    <lineage>
        <taxon>Eukaryota</taxon>
        <taxon>Fungi</taxon>
        <taxon>Dikarya</taxon>
        <taxon>Ascomycota</taxon>
        <taxon>Pezizomycotina</taxon>
        <taxon>Eurotiomycetes</taxon>
        <taxon>Eurotiomycetidae</taxon>
        <taxon>Eurotiales</taxon>
        <taxon>Aspergillaceae</taxon>
        <taxon>Aspergillus</taxon>
        <taxon>Aspergillus subgen. Circumdati</taxon>
    </lineage>
</organism>
<gene>
    <name evidence="3" type="ORF">P170DRAFT_438266</name>
</gene>
<evidence type="ECO:0000256" key="2">
    <source>
        <dbReference type="SAM" id="SignalP"/>
    </source>
</evidence>
<dbReference type="OrthoDB" id="73875at2759"/>
<dbReference type="AlphaFoldDB" id="A0A2I2G0V0"/>
<feature type="compositionally biased region" description="Basic residues" evidence="1">
    <location>
        <begin position="319"/>
        <end position="329"/>
    </location>
</feature>
<reference evidence="3 4" key="1">
    <citation type="submission" date="2016-12" db="EMBL/GenBank/DDBJ databases">
        <title>The genomes of Aspergillus section Nigri reveals drivers in fungal speciation.</title>
        <authorList>
            <consortium name="DOE Joint Genome Institute"/>
            <person name="Vesth T.C."/>
            <person name="Nybo J."/>
            <person name="Theobald S."/>
            <person name="Brandl J."/>
            <person name="Frisvad J.C."/>
            <person name="Nielsen K.F."/>
            <person name="Lyhne E.K."/>
            <person name="Kogle M.E."/>
            <person name="Kuo A."/>
            <person name="Riley R."/>
            <person name="Clum A."/>
            <person name="Nolan M."/>
            <person name="Lipzen A."/>
            <person name="Salamov A."/>
            <person name="Henrissat B."/>
            <person name="Wiebenga A."/>
            <person name="De Vries R.P."/>
            <person name="Grigoriev I.V."/>
            <person name="Mortensen U.H."/>
            <person name="Andersen M.R."/>
            <person name="Baker S.E."/>
        </authorList>
    </citation>
    <scope>NUCLEOTIDE SEQUENCE [LARGE SCALE GENOMIC DNA]</scope>
    <source>
        <strain evidence="3 4">IBT 23096</strain>
    </source>
</reference>
<comment type="caution">
    <text evidence="3">The sequence shown here is derived from an EMBL/GenBank/DDBJ whole genome shotgun (WGS) entry which is preliminary data.</text>
</comment>
<feature type="region of interest" description="Disordered" evidence="1">
    <location>
        <begin position="245"/>
        <end position="329"/>
    </location>
</feature>
<dbReference type="GeneID" id="36557256"/>
<protein>
    <submittedName>
        <fullName evidence="3">Uncharacterized protein</fullName>
    </submittedName>
</protein>
<evidence type="ECO:0000256" key="1">
    <source>
        <dbReference type="SAM" id="MobiDB-lite"/>
    </source>
</evidence>
<feature type="compositionally biased region" description="Basic and acidic residues" evidence="1">
    <location>
        <begin position="254"/>
        <end position="264"/>
    </location>
</feature>
<evidence type="ECO:0000313" key="3">
    <source>
        <dbReference type="EMBL" id="PLB46499.1"/>
    </source>
</evidence>
<accession>A0A2I2G0V0</accession>
<dbReference type="EMBL" id="MSFO01000006">
    <property type="protein sequence ID" value="PLB46499.1"/>
    <property type="molecule type" value="Genomic_DNA"/>
</dbReference>
<dbReference type="Proteomes" id="UP000234275">
    <property type="component" value="Unassembled WGS sequence"/>
</dbReference>
<keyword evidence="2" id="KW-0732">Signal</keyword>
<proteinExistence type="predicted"/>
<keyword evidence="4" id="KW-1185">Reference proteome</keyword>
<evidence type="ECO:0000313" key="4">
    <source>
        <dbReference type="Proteomes" id="UP000234275"/>
    </source>
</evidence>
<feature type="chain" id="PRO_5014118447" evidence="2">
    <location>
        <begin position="27"/>
        <end position="329"/>
    </location>
</feature>
<name>A0A2I2G0V0_9EURO</name>